<dbReference type="PANTHER" id="PTHR43761">
    <property type="entry name" value="D-ISOMER SPECIFIC 2-HYDROXYACID DEHYDROGENASE FAMILY PROTEIN (AFU_ORTHOLOGUE AFUA_1G13630)"/>
    <property type="match status" value="1"/>
</dbReference>
<dbReference type="PROSITE" id="PS00670">
    <property type="entry name" value="D_2_HYDROXYACID_DH_2"/>
    <property type="match status" value="1"/>
</dbReference>
<evidence type="ECO:0000259" key="6">
    <source>
        <dbReference type="Pfam" id="PF02826"/>
    </source>
</evidence>
<dbReference type="Proteomes" id="UP000030060">
    <property type="component" value="Unassembled WGS sequence"/>
</dbReference>
<proteinExistence type="inferred from homology"/>
<feature type="domain" description="D-isomer specific 2-hydroxyacid dehydrogenase catalytic" evidence="5">
    <location>
        <begin position="30"/>
        <end position="312"/>
    </location>
</feature>
<dbReference type="InterPro" id="IPR006139">
    <property type="entry name" value="D-isomer_2_OHA_DH_cat_dom"/>
</dbReference>
<evidence type="ECO:0000256" key="4">
    <source>
        <dbReference type="RuleBase" id="RU003719"/>
    </source>
</evidence>
<gene>
    <name evidence="7" type="ORF">K814_0131340</name>
</gene>
<dbReference type="Pfam" id="PF02826">
    <property type="entry name" value="2-Hacid_dh_C"/>
    <property type="match status" value="1"/>
</dbReference>
<reference evidence="7 8" key="1">
    <citation type="journal article" date="2013" name="Genome Announc.">
        <title>Draft Genome Sequence of Pseudomonas fluorescens LMG 5329, a White Line-Inducing Principle-Producing Bioindicator for the Mushroom Pathogen Pseudomonas tolaasii.</title>
        <authorList>
            <person name="Ghequire M.G."/>
            <person name="Rokni-Zadeh H."/>
            <person name="Zarrineh P."/>
            <person name="De Mot R."/>
        </authorList>
    </citation>
    <scope>NUCLEOTIDE SEQUENCE [LARGE SCALE GENOMIC DNA]</scope>
    <source>
        <strain evidence="7 8">LMG 5329</strain>
    </source>
</reference>
<dbReference type="InterPro" id="IPR006140">
    <property type="entry name" value="D-isomer_DH_NAD-bd"/>
</dbReference>
<dbReference type="Gene3D" id="3.40.50.720">
    <property type="entry name" value="NAD(P)-binding Rossmann-like Domain"/>
    <property type="match status" value="2"/>
</dbReference>
<dbReference type="PANTHER" id="PTHR43761:SF1">
    <property type="entry name" value="D-ISOMER SPECIFIC 2-HYDROXYACID DEHYDROGENASE CATALYTIC DOMAIN-CONTAINING PROTEIN-RELATED"/>
    <property type="match status" value="1"/>
</dbReference>
<dbReference type="SUPFAM" id="SSF51735">
    <property type="entry name" value="NAD(P)-binding Rossmann-fold domains"/>
    <property type="match status" value="1"/>
</dbReference>
<keyword evidence="2 4" id="KW-0560">Oxidoreductase</keyword>
<comment type="similarity">
    <text evidence="1 4">Belongs to the D-isomer specific 2-hydroxyacid dehydrogenase family.</text>
</comment>
<protein>
    <submittedName>
        <fullName evidence="7">2-hydroxyacid dehydrogenase</fullName>
    </submittedName>
</protein>
<evidence type="ECO:0000256" key="2">
    <source>
        <dbReference type="ARBA" id="ARBA00023002"/>
    </source>
</evidence>
<name>A0A0A1YT37_PSEFL</name>
<evidence type="ECO:0000313" key="7">
    <source>
        <dbReference type="EMBL" id="KGE64084.1"/>
    </source>
</evidence>
<dbReference type="SUPFAM" id="SSF52283">
    <property type="entry name" value="Formate/glycerate dehydrogenase catalytic domain-like"/>
    <property type="match status" value="1"/>
</dbReference>
<evidence type="ECO:0000256" key="3">
    <source>
        <dbReference type="ARBA" id="ARBA00023027"/>
    </source>
</evidence>
<dbReference type="RefSeq" id="WP_038851399.1">
    <property type="nucleotide sequence ID" value="NZ_ASGY01000250.1"/>
</dbReference>
<evidence type="ECO:0000313" key="8">
    <source>
        <dbReference type="Proteomes" id="UP000030060"/>
    </source>
</evidence>
<dbReference type="CDD" id="cd12162">
    <property type="entry name" value="2-Hacid_dh_4"/>
    <property type="match status" value="1"/>
</dbReference>
<dbReference type="AlphaFoldDB" id="A0A0A1YT37"/>
<organism evidence="7 8">
    <name type="scientific">Pseudomonas fluorescens LMG 5329</name>
    <dbReference type="NCBI Taxonomy" id="1324332"/>
    <lineage>
        <taxon>Bacteria</taxon>
        <taxon>Pseudomonadati</taxon>
        <taxon>Pseudomonadota</taxon>
        <taxon>Gammaproteobacteria</taxon>
        <taxon>Pseudomonadales</taxon>
        <taxon>Pseudomonadaceae</taxon>
        <taxon>Pseudomonas</taxon>
    </lineage>
</organism>
<feature type="domain" description="D-isomer specific 2-hydroxyacid dehydrogenase NAD-binding" evidence="6">
    <location>
        <begin position="109"/>
        <end position="282"/>
    </location>
</feature>
<evidence type="ECO:0000256" key="1">
    <source>
        <dbReference type="ARBA" id="ARBA00005854"/>
    </source>
</evidence>
<dbReference type="OrthoDB" id="9805416at2"/>
<dbReference type="InterPro" id="IPR036291">
    <property type="entry name" value="NAD(P)-bd_dom_sf"/>
</dbReference>
<dbReference type="GO" id="GO:0016616">
    <property type="term" value="F:oxidoreductase activity, acting on the CH-OH group of donors, NAD or NADP as acceptor"/>
    <property type="evidence" value="ECO:0007669"/>
    <property type="project" value="InterPro"/>
</dbReference>
<dbReference type="InterPro" id="IPR029753">
    <property type="entry name" value="D-isomer_DH_CS"/>
</dbReference>
<dbReference type="EMBL" id="ASGY01000250">
    <property type="protein sequence ID" value="KGE64084.1"/>
    <property type="molecule type" value="Genomic_DNA"/>
</dbReference>
<dbReference type="InterPro" id="IPR050418">
    <property type="entry name" value="D-iso_2-hydroxyacid_DH_PdxB"/>
</dbReference>
<accession>A0A0A1YT37</accession>
<dbReference type="PROSITE" id="PS00671">
    <property type="entry name" value="D_2_HYDROXYACID_DH_3"/>
    <property type="match status" value="1"/>
</dbReference>
<evidence type="ECO:0000259" key="5">
    <source>
        <dbReference type="Pfam" id="PF00389"/>
    </source>
</evidence>
<dbReference type="GO" id="GO:0051287">
    <property type="term" value="F:NAD binding"/>
    <property type="evidence" value="ECO:0007669"/>
    <property type="project" value="InterPro"/>
</dbReference>
<keyword evidence="3" id="KW-0520">NAD</keyword>
<dbReference type="Pfam" id="PF00389">
    <property type="entry name" value="2-Hacid_dh"/>
    <property type="match status" value="1"/>
</dbReference>
<comment type="caution">
    <text evidence="7">The sequence shown here is derived from an EMBL/GenBank/DDBJ whole genome shotgun (WGS) entry which is preliminary data.</text>
</comment>
<sequence>MNIVFLDGASLPSPLARPAHASHWTAREHTRPDHVIEALADADVAITNKVRLDRATLEQLPRLKLICVAATGYDCVDLAACRDQGVTVCNVPAYSAVSVAESVIGSLFALRRHLMAYRVASARLWPQSSHFCVHGAPIQDLQGSTLGIVGRGDIGSRVARLAKALDITVLFAEHRGAPQVRAGYVAFDEVLAKADALTLHCPLTPQTRYLIGTAEIARMKPGALLINTARGALVDENAVLAALASGQLGGAALDVLHVEPPQADHPLLHCEHPNLLITPHVAWASQSSVARLKAVLLANIEAFAANKPINVVT</sequence>